<dbReference type="InterPro" id="IPR012340">
    <property type="entry name" value="NA-bd_OB-fold"/>
</dbReference>
<evidence type="ECO:0000256" key="6">
    <source>
        <dbReference type="ARBA" id="ARBA00022842"/>
    </source>
</evidence>
<feature type="domain" description="RNA-binding protein AU-1/Ribonuclease E/G" evidence="8">
    <location>
        <begin position="152"/>
        <end position="422"/>
    </location>
</feature>
<evidence type="ECO:0000256" key="5">
    <source>
        <dbReference type="ARBA" id="ARBA00022801"/>
    </source>
</evidence>
<evidence type="ECO:0000256" key="4">
    <source>
        <dbReference type="ARBA" id="ARBA00022759"/>
    </source>
</evidence>
<dbReference type="GO" id="GO:0003723">
    <property type="term" value="F:RNA binding"/>
    <property type="evidence" value="ECO:0007669"/>
    <property type="project" value="UniProtKB-KW"/>
</dbReference>
<dbReference type="AlphaFoldDB" id="A0A934S6L7"/>
<dbReference type="GO" id="GO:0016787">
    <property type="term" value="F:hydrolase activity"/>
    <property type="evidence" value="ECO:0007669"/>
    <property type="project" value="UniProtKB-KW"/>
</dbReference>
<keyword evidence="10" id="KW-1185">Reference proteome</keyword>
<dbReference type="PANTHER" id="PTHR30001">
    <property type="entry name" value="RIBONUCLEASE"/>
    <property type="match status" value="1"/>
</dbReference>
<evidence type="ECO:0000313" key="10">
    <source>
        <dbReference type="Proteomes" id="UP000603141"/>
    </source>
</evidence>
<name>A0A934S6L7_9BACT</name>
<evidence type="ECO:0000256" key="3">
    <source>
        <dbReference type="ARBA" id="ARBA00022723"/>
    </source>
</evidence>
<dbReference type="PANTHER" id="PTHR30001:SF1">
    <property type="entry name" value="RIBONUCLEASE E_G-LIKE PROTEIN, CHLOROPLASTIC"/>
    <property type="match status" value="1"/>
</dbReference>
<dbReference type="NCBIfam" id="TIGR00757">
    <property type="entry name" value="RNaseEG"/>
    <property type="match status" value="1"/>
</dbReference>
<dbReference type="SUPFAM" id="SSF50249">
    <property type="entry name" value="Nucleic acid-binding proteins"/>
    <property type="match status" value="1"/>
</dbReference>
<keyword evidence="5" id="KW-0378">Hydrolase</keyword>
<dbReference type="RefSeq" id="WP_200268973.1">
    <property type="nucleotide sequence ID" value="NZ_JAENIJ010000008.1"/>
</dbReference>
<evidence type="ECO:0000259" key="8">
    <source>
        <dbReference type="Pfam" id="PF10150"/>
    </source>
</evidence>
<keyword evidence="7" id="KW-0694">RNA-binding</keyword>
<dbReference type="EMBL" id="JAENIJ010000008">
    <property type="protein sequence ID" value="MBK1882134.1"/>
    <property type="molecule type" value="Genomic_DNA"/>
</dbReference>
<comment type="cofactor">
    <cofactor evidence="1">
        <name>Mg(2+)</name>
        <dbReference type="ChEBI" id="CHEBI:18420"/>
    </cofactor>
</comment>
<dbReference type="Proteomes" id="UP000603141">
    <property type="component" value="Unassembled WGS sequence"/>
</dbReference>
<keyword evidence="6" id="KW-0460">Magnesium</keyword>
<dbReference type="Gene3D" id="2.40.50.140">
    <property type="entry name" value="Nucleic acid-binding proteins"/>
    <property type="match status" value="1"/>
</dbReference>
<comment type="caution">
    <text evidence="9">The sequence shown here is derived from an EMBL/GenBank/DDBJ whole genome shotgun (WGS) entry which is preliminary data.</text>
</comment>
<dbReference type="GO" id="GO:0046872">
    <property type="term" value="F:metal ion binding"/>
    <property type="evidence" value="ECO:0007669"/>
    <property type="project" value="UniProtKB-KW"/>
</dbReference>
<evidence type="ECO:0000256" key="1">
    <source>
        <dbReference type="ARBA" id="ARBA00001946"/>
    </source>
</evidence>
<keyword evidence="3" id="KW-0479">Metal-binding</keyword>
<dbReference type="Gene3D" id="3.40.1260.20">
    <property type="entry name" value="Ribonuclease E, catalytic domain"/>
    <property type="match status" value="1"/>
</dbReference>
<evidence type="ECO:0000256" key="2">
    <source>
        <dbReference type="ARBA" id="ARBA00022722"/>
    </source>
</evidence>
<evidence type="ECO:0000256" key="7">
    <source>
        <dbReference type="ARBA" id="ARBA00022884"/>
    </source>
</evidence>
<dbReference type="InterPro" id="IPR004659">
    <property type="entry name" value="RNase_E/G"/>
</dbReference>
<evidence type="ECO:0000313" key="9">
    <source>
        <dbReference type="EMBL" id="MBK1882134.1"/>
    </source>
</evidence>
<sequence>MIQRIKRLFGIGKPDSARGNSIVVNVERLERRVALLEDGVLEEYTVEREGEQNIVGGIFKGRVKNIEPGLKAMFVDIGLDKNAFLHFWDAIPAALDGGLEEIQREGTKKRPQKKKITSKDIPDIYPIGSEIVIQVSKGPIGTKGPRVTTNISLAGRYLVLMPFTEQFGISRKIEDPKERARLRKIVQNLSVPEGMGIIMRTVASGTRARHFVRDLAMLLEQWDSIEERRANSPAPACVFREPGLIERTARDFLTDEIDQVLCDDEETTEIIREIAGKISRRAKRRVHHLPTATQPIFERVGIQKQIDEAFSRQVWLPCGGYIVIDETEALISVDVNTGRNRGSKDVDKMILETNIEAAQEVARQLRLRNIGGLVVVDFIDMRHRKDQQAVYKAMKDRLKKDKAKTQVLQISPIGLMEMTRQRLNESLRDSMYEPCPYCSGRGRVKTPMTMSVEIQRRLNVVIQKHRDNVGDLIVIVNSDVLNRFKSDDAKLLVELERSHTGRLIFRSDPTLHRERFAIIDAGSEKTIDQG</sequence>
<accession>A0A934S6L7</accession>
<dbReference type="GO" id="GO:0005737">
    <property type="term" value="C:cytoplasm"/>
    <property type="evidence" value="ECO:0007669"/>
    <property type="project" value="TreeGrafter"/>
</dbReference>
<dbReference type="CDD" id="cd04453">
    <property type="entry name" value="S1_RNase_E"/>
    <property type="match status" value="1"/>
</dbReference>
<reference evidence="9" key="1">
    <citation type="submission" date="2021-01" db="EMBL/GenBank/DDBJ databases">
        <title>Modified the classification status of verrucomicrobia.</title>
        <authorList>
            <person name="Feng X."/>
        </authorList>
    </citation>
    <scope>NUCLEOTIDE SEQUENCE</scope>
    <source>
        <strain evidence="9">KCTC 22041</strain>
    </source>
</reference>
<dbReference type="GO" id="GO:0004519">
    <property type="term" value="F:endonuclease activity"/>
    <property type="evidence" value="ECO:0007669"/>
    <property type="project" value="UniProtKB-KW"/>
</dbReference>
<dbReference type="GO" id="GO:0004540">
    <property type="term" value="F:RNA nuclease activity"/>
    <property type="evidence" value="ECO:0007669"/>
    <property type="project" value="InterPro"/>
</dbReference>
<proteinExistence type="predicted"/>
<organism evidence="9 10">
    <name type="scientific">Luteolibacter pohnpeiensis</name>
    <dbReference type="NCBI Taxonomy" id="454153"/>
    <lineage>
        <taxon>Bacteria</taxon>
        <taxon>Pseudomonadati</taxon>
        <taxon>Verrucomicrobiota</taxon>
        <taxon>Verrucomicrobiia</taxon>
        <taxon>Verrucomicrobiales</taxon>
        <taxon>Verrucomicrobiaceae</taxon>
        <taxon>Luteolibacter</taxon>
    </lineage>
</organism>
<dbReference type="InterPro" id="IPR019307">
    <property type="entry name" value="RNA-bd_AU-1/RNase_E/G"/>
</dbReference>
<dbReference type="Pfam" id="PF10150">
    <property type="entry name" value="RNase_E_G"/>
    <property type="match status" value="1"/>
</dbReference>
<protein>
    <submittedName>
        <fullName evidence="9">Rne/Rng family ribonuclease</fullName>
    </submittedName>
</protein>
<keyword evidence="4" id="KW-0255">Endonuclease</keyword>
<gene>
    <name evidence="9" type="ORF">JIN85_06900</name>
</gene>
<dbReference type="GO" id="GO:0006364">
    <property type="term" value="P:rRNA processing"/>
    <property type="evidence" value="ECO:0007669"/>
    <property type="project" value="TreeGrafter"/>
</dbReference>
<keyword evidence="2" id="KW-0540">Nuclease</keyword>